<dbReference type="InterPro" id="IPR002933">
    <property type="entry name" value="Peptidase_M20"/>
</dbReference>
<keyword evidence="1" id="KW-0645">Protease</keyword>
<keyword evidence="3" id="KW-0378">Hydrolase</keyword>
<sequence length="452" mass="50894">MFLDSFNEILTNRKYEYIDQLTTFLGQESVSTNNEAINECATLLKRMMDDIGIDTEIIQTRGNPVVYGEIVKDESNFTMLIYGHYDVQPPGPVDEWESPPFEPTIRNNRIYARGAGDNKGQLMAQILAIKTYKEAIGDIPINVKFVFDGEEEIGSPNLNTFIEEHKDMLKADFVYTSDGSSHYSGSPLILLGVRGILFLELKAKVAEWDNHSGNTGNILPNPAWKLMNLLNTMRSPDGRVLIEGFYDNIRPATEREKELLQLLPYDAKDIGAKIGYPHLDMTGENYYHKLTMEPTFNISGFKSGYTGESLKTLIPSTATVRLDLRLVVDQDPEDILNKINHHVQLHDPDIEVTFLGSMKPSRTSADLEVVKVVTQAISESYNKEPIIQPSLAGSVPDYVWTGILGAPSIIMPYANFDQRNHSPNENLDLDYFFNGIKCTSHVIDTLGRKYNK</sequence>
<evidence type="ECO:0000256" key="2">
    <source>
        <dbReference type="ARBA" id="ARBA00022723"/>
    </source>
</evidence>
<comment type="caution">
    <text evidence="5">The sequence shown here is derived from an EMBL/GenBank/DDBJ whole genome shotgun (WGS) entry which is preliminary data.</text>
</comment>
<evidence type="ECO:0000256" key="3">
    <source>
        <dbReference type="ARBA" id="ARBA00022801"/>
    </source>
</evidence>
<dbReference type="Gene3D" id="3.30.70.360">
    <property type="match status" value="1"/>
</dbReference>
<evidence type="ECO:0000259" key="4">
    <source>
        <dbReference type="Pfam" id="PF07687"/>
    </source>
</evidence>
<proteinExistence type="predicted"/>
<keyword evidence="6" id="KW-1185">Reference proteome</keyword>
<keyword evidence="2" id="KW-0479">Metal-binding</keyword>
<dbReference type="InterPro" id="IPR051458">
    <property type="entry name" value="Cyt/Met_Dipeptidase"/>
</dbReference>
<dbReference type="Pfam" id="PF07687">
    <property type="entry name" value="M20_dimer"/>
    <property type="match status" value="1"/>
</dbReference>
<dbReference type="Proteomes" id="UP001172743">
    <property type="component" value="Unassembled WGS sequence"/>
</dbReference>
<evidence type="ECO:0000256" key="1">
    <source>
        <dbReference type="ARBA" id="ARBA00022670"/>
    </source>
</evidence>
<evidence type="ECO:0000313" key="5">
    <source>
        <dbReference type="EMBL" id="MDN4492609.1"/>
    </source>
</evidence>
<evidence type="ECO:0000313" key="6">
    <source>
        <dbReference type="Proteomes" id="UP001172743"/>
    </source>
</evidence>
<dbReference type="InterPro" id="IPR011650">
    <property type="entry name" value="Peptidase_M20_dimer"/>
</dbReference>
<feature type="domain" description="Peptidase M20 dimerisation" evidence="4">
    <location>
        <begin position="192"/>
        <end position="348"/>
    </location>
</feature>
<protein>
    <submittedName>
        <fullName evidence="5">M20/M25/M40 family metallo-hydrolase</fullName>
    </submittedName>
</protein>
<dbReference type="PANTHER" id="PTHR43270">
    <property type="entry name" value="BETA-ALA-HIS DIPEPTIDASE"/>
    <property type="match status" value="1"/>
</dbReference>
<dbReference type="NCBIfam" id="NF005034">
    <property type="entry name" value="PRK06446.1"/>
    <property type="match status" value="1"/>
</dbReference>
<dbReference type="Gene3D" id="3.40.630.10">
    <property type="entry name" value="Zn peptidases"/>
    <property type="match status" value="1"/>
</dbReference>
<dbReference type="SUPFAM" id="SSF53187">
    <property type="entry name" value="Zn-dependent exopeptidases"/>
    <property type="match status" value="1"/>
</dbReference>
<dbReference type="PANTHER" id="PTHR43270:SF8">
    <property type="entry name" value="DI- AND TRIPEPTIDASE DUG2-RELATED"/>
    <property type="match status" value="1"/>
</dbReference>
<gene>
    <name evidence="5" type="ORF">QYB95_03570</name>
</gene>
<reference evidence="5" key="1">
    <citation type="submission" date="2023-07" db="EMBL/GenBank/DDBJ databases">
        <title>Ureibacillus sp. isolated from freshwater well.</title>
        <authorList>
            <person name="Kirdat K."/>
            <person name="Bhatt A."/>
            <person name="Teware R."/>
            <person name="Bhavsar Y."/>
            <person name="Yadav A."/>
        </authorList>
    </citation>
    <scope>NUCLEOTIDE SEQUENCE</scope>
    <source>
        <strain evidence="5">BA0131</strain>
    </source>
</reference>
<dbReference type="EMBL" id="JAUHTQ010000002">
    <property type="protein sequence ID" value="MDN4492609.1"/>
    <property type="molecule type" value="Genomic_DNA"/>
</dbReference>
<dbReference type="Pfam" id="PF01546">
    <property type="entry name" value="Peptidase_M20"/>
    <property type="match status" value="1"/>
</dbReference>
<accession>A0ABT8GMH5</accession>
<name>A0ABT8GMH5_9BACL</name>
<organism evidence="5 6">
    <name type="scientific">Ureibacillus aquaedulcis</name>
    <dbReference type="NCBI Taxonomy" id="3058421"/>
    <lineage>
        <taxon>Bacteria</taxon>
        <taxon>Bacillati</taxon>
        <taxon>Bacillota</taxon>
        <taxon>Bacilli</taxon>
        <taxon>Bacillales</taxon>
        <taxon>Caryophanaceae</taxon>
        <taxon>Ureibacillus</taxon>
    </lineage>
</organism>
<dbReference type="RefSeq" id="WP_301136732.1">
    <property type="nucleotide sequence ID" value="NZ_JAUHTQ010000002.1"/>
</dbReference>